<dbReference type="Proteomes" id="UP000472270">
    <property type="component" value="Unassembled WGS sequence"/>
</dbReference>
<evidence type="ECO:0000313" key="1">
    <source>
        <dbReference type="Ensembl" id="ENSSRHP00000082894.1"/>
    </source>
</evidence>
<reference evidence="1" key="1">
    <citation type="submission" date="2025-08" db="UniProtKB">
        <authorList>
            <consortium name="Ensembl"/>
        </authorList>
    </citation>
    <scope>IDENTIFICATION</scope>
</reference>
<protein>
    <submittedName>
        <fullName evidence="1">Uncharacterized protein</fullName>
    </submittedName>
</protein>
<evidence type="ECO:0000313" key="2">
    <source>
        <dbReference type="Proteomes" id="UP000472270"/>
    </source>
</evidence>
<organism evidence="1 2">
    <name type="scientific">Sinocyclocheilus rhinocerous</name>
    <dbReference type="NCBI Taxonomy" id="307959"/>
    <lineage>
        <taxon>Eukaryota</taxon>
        <taxon>Metazoa</taxon>
        <taxon>Chordata</taxon>
        <taxon>Craniata</taxon>
        <taxon>Vertebrata</taxon>
        <taxon>Euteleostomi</taxon>
        <taxon>Actinopterygii</taxon>
        <taxon>Neopterygii</taxon>
        <taxon>Teleostei</taxon>
        <taxon>Ostariophysi</taxon>
        <taxon>Cypriniformes</taxon>
        <taxon>Cyprinidae</taxon>
        <taxon>Cyprininae</taxon>
        <taxon>Sinocyclocheilus</taxon>
    </lineage>
</organism>
<proteinExistence type="predicted"/>
<name>A0A673LXB9_9TELE</name>
<sequence length="122" mass="13607">IPHLLRSVVDATLDGIVVAVRRGGEAVLAVGTGRWAGTLRMLDRRRRGLSEGRMQVVVVPRPLRFIVNVGVVDQRDVVDEVIDEKLGVRHEVVDGIPGRRFAKKTKKFLLQMLKPIYASVFV</sequence>
<dbReference type="AlphaFoldDB" id="A0A673LXB9"/>
<dbReference type="Ensembl" id="ENSSRHT00000085131.1">
    <property type="protein sequence ID" value="ENSSRHP00000082894.1"/>
    <property type="gene ID" value="ENSSRHG00000040998.1"/>
</dbReference>
<reference evidence="1" key="2">
    <citation type="submission" date="2025-09" db="UniProtKB">
        <authorList>
            <consortium name="Ensembl"/>
        </authorList>
    </citation>
    <scope>IDENTIFICATION</scope>
</reference>
<keyword evidence="2" id="KW-1185">Reference proteome</keyword>
<accession>A0A673LXB9</accession>